<dbReference type="RefSeq" id="WP_117403850.1">
    <property type="nucleotide sequence ID" value="NZ_QVNQ01000011.1"/>
</dbReference>
<dbReference type="PANTHER" id="PTHR43649">
    <property type="entry name" value="ARABINOSE-BINDING PROTEIN-RELATED"/>
    <property type="match status" value="1"/>
</dbReference>
<sequence>MKIGIGSATACAAVLAGALLSGCSGDDGGVSADGTVRIVFWHGQTQIAQKALDGLVAEFNRTHPKIKVVSQSGGSTADQLLPKVTAALVSGSYPDISYIYGSDLASIARNRKVADLTSAVQAPGVDWNDFWPAARAAATVDGRVRAIPALTDNLAVIYNKKLFAEQKVAPPKPGWSWDDFRATAKALTDPSKGTYGTAWPIADGEDVTWRLWPLVWQQGGDIVTPDRRRSRFAGPEGVRGLTVWRDMSVADKSVYLDQDSAGARMGQLFNNGKMGMFVAGPWALADIGPAKIDYAVAPLPGFNGDNTTIGGPDNWVVMDKGSERRKAATEFLLWLTRPAQDLRWDLATGQLPLRASASRHPSYAAYQARWKLDVWIDNLPKMRTRPTLRAYPKLSQAVQEAIAAVLLGKMEPGPALDRAAKAADSALATEE</sequence>
<dbReference type="Gene3D" id="3.40.190.10">
    <property type="entry name" value="Periplasmic binding protein-like II"/>
    <property type="match status" value="1"/>
</dbReference>
<dbReference type="SUPFAM" id="SSF53850">
    <property type="entry name" value="Periplasmic binding protein-like II"/>
    <property type="match status" value="1"/>
</dbReference>
<name>A0A372GA52_9ACTN</name>
<organism evidence="1 2">
    <name type="scientific">Actinomadura spongiicola</name>
    <dbReference type="NCBI Taxonomy" id="2303421"/>
    <lineage>
        <taxon>Bacteria</taxon>
        <taxon>Bacillati</taxon>
        <taxon>Actinomycetota</taxon>
        <taxon>Actinomycetes</taxon>
        <taxon>Streptosporangiales</taxon>
        <taxon>Thermomonosporaceae</taxon>
        <taxon>Actinomadura</taxon>
    </lineage>
</organism>
<dbReference type="OrthoDB" id="2644341at2"/>
<protein>
    <submittedName>
        <fullName evidence="1">ABC transporter substrate-binding protein</fullName>
    </submittedName>
</protein>
<proteinExistence type="predicted"/>
<dbReference type="PROSITE" id="PS51257">
    <property type="entry name" value="PROKAR_LIPOPROTEIN"/>
    <property type="match status" value="1"/>
</dbReference>
<accession>A0A372GA52</accession>
<keyword evidence="2" id="KW-1185">Reference proteome</keyword>
<gene>
    <name evidence="1" type="ORF">D0T12_30070</name>
</gene>
<evidence type="ECO:0000313" key="2">
    <source>
        <dbReference type="Proteomes" id="UP000262882"/>
    </source>
</evidence>
<dbReference type="InterPro" id="IPR050490">
    <property type="entry name" value="Bact_solute-bd_prot1"/>
</dbReference>
<dbReference type="AlphaFoldDB" id="A0A372GA52"/>
<reference evidence="1 2" key="1">
    <citation type="submission" date="2018-08" db="EMBL/GenBank/DDBJ databases">
        <title>Actinomadura spongicola sp. nov., isolated from marine sponge Leucetta chagosensis.</title>
        <authorList>
            <person name="Li L."/>
            <person name="Lin H.W."/>
        </authorList>
    </citation>
    <scope>NUCLEOTIDE SEQUENCE [LARGE SCALE GENOMIC DNA]</scope>
    <source>
        <strain evidence="1 2">LHW52907</strain>
    </source>
</reference>
<dbReference type="PANTHER" id="PTHR43649:SF30">
    <property type="entry name" value="ABC TRANSPORTER SUBSTRATE-BINDING PROTEIN"/>
    <property type="match status" value="1"/>
</dbReference>
<dbReference type="EMBL" id="QVNQ01000011">
    <property type="protein sequence ID" value="RFS81953.1"/>
    <property type="molecule type" value="Genomic_DNA"/>
</dbReference>
<dbReference type="Pfam" id="PF01547">
    <property type="entry name" value="SBP_bac_1"/>
    <property type="match status" value="1"/>
</dbReference>
<dbReference type="Proteomes" id="UP000262882">
    <property type="component" value="Unassembled WGS sequence"/>
</dbReference>
<dbReference type="InterPro" id="IPR006059">
    <property type="entry name" value="SBP"/>
</dbReference>
<dbReference type="CDD" id="cd14748">
    <property type="entry name" value="PBP2_UgpB"/>
    <property type="match status" value="1"/>
</dbReference>
<comment type="caution">
    <text evidence="1">The sequence shown here is derived from an EMBL/GenBank/DDBJ whole genome shotgun (WGS) entry which is preliminary data.</text>
</comment>
<evidence type="ECO:0000313" key="1">
    <source>
        <dbReference type="EMBL" id="RFS81953.1"/>
    </source>
</evidence>